<dbReference type="RefSeq" id="WP_088254515.1">
    <property type="nucleotide sequence ID" value="NZ_NIDE01000004.1"/>
</dbReference>
<keyword evidence="5" id="KW-1185">Reference proteome</keyword>
<sequence>MIRIKKILYPTDFSSYSNQAYFHALGLAETYGASLIIVYVYSPSPGEPAAARARWRSQLEQIRPSNPKISVTHVLLDGDPATEIVRHAAEAGVDVIAIGTHGHNVVDKPNMGSVAEKVMRDAPCSVLVVKLPRGKRPLSEKTVREPAEAV</sequence>
<dbReference type="Pfam" id="PF00582">
    <property type="entry name" value="Usp"/>
    <property type="match status" value="1"/>
</dbReference>
<dbReference type="CDD" id="cd00293">
    <property type="entry name" value="USP-like"/>
    <property type="match status" value="1"/>
</dbReference>
<keyword evidence="2" id="KW-0812">Transmembrane</keyword>
<gene>
    <name evidence="4" type="ORF">FRUB_03291</name>
</gene>
<name>A0A225DQM3_9BACT</name>
<proteinExistence type="inferred from homology"/>
<feature type="transmembrane region" description="Helical" evidence="2">
    <location>
        <begin position="20"/>
        <end position="41"/>
    </location>
</feature>
<dbReference type="PANTHER" id="PTHR46268">
    <property type="entry name" value="STRESS RESPONSE PROTEIN NHAX"/>
    <property type="match status" value="1"/>
</dbReference>
<comment type="similarity">
    <text evidence="1">Belongs to the universal stress protein A family.</text>
</comment>
<comment type="caution">
    <text evidence="4">The sequence shown here is derived from an EMBL/GenBank/DDBJ whole genome shotgun (WGS) entry which is preliminary data.</text>
</comment>
<evidence type="ECO:0000313" key="5">
    <source>
        <dbReference type="Proteomes" id="UP000214646"/>
    </source>
</evidence>
<accession>A0A225DQM3</accession>
<evidence type="ECO:0000256" key="2">
    <source>
        <dbReference type="SAM" id="Phobius"/>
    </source>
</evidence>
<dbReference type="PANTHER" id="PTHR46268:SF6">
    <property type="entry name" value="UNIVERSAL STRESS PROTEIN UP12"/>
    <property type="match status" value="1"/>
</dbReference>
<feature type="domain" description="UspA" evidence="3">
    <location>
        <begin position="4"/>
        <end position="130"/>
    </location>
</feature>
<dbReference type="InterPro" id="IPR006016">
    <property type="entry name" value="UspA"/>
</dbReference>
<dbReference type="Gene3D" id="3.40.50.620">
    <property type="entry name" value="HUPs"/>
    <property type="match status" value="1"/>
</dbReference>
<dbReference type="InterPro" id="IPR014729">
    <property type="entry name" value="Rossmann-like_a/b/a_fold"/>
</dbReference>
<protein>
    <submittedName>
        <fullName evidence="4">Universal stress protein</fullName>
    </submittedName>
</protein>
<keyword evidence="2" id="KW-0472">Membrane</keyword>
<evidence type="ECO:0000259" key="3">
    <source>
        <dbReference type="Pfam" id="PF00582"/>
    </source>
</evidence>
<reference evidence="5" key="1">
    <citation type="submission" date="2017-06" db="EMBL/GenBank/DDBJ databases">
        <title>Genome analysis of Fimbriiglobus ruber SP5, the first member of the order Planctomycetales with confirmed chitinolytic capability.</title>
        <authorList>
            <person name="Ravin N.V."/>
            <person name="Rakitin A.L."/>
            <person name="Ivanova A.A."/>
            <person name="Beletsky A.V."/>
            <person name="Kulichevskaya I.S."/>
            <person name="Mardanov A.V."/>
            <person name="Dedysh S.N."/>
        </authorList>
    </citation>
    <scope>NUCLEOTIDE SEQUENCE [LARGE SCALE GENOMIC DNA]</scope>
    <source>
        <strain evidence="5">SP5</strain>
    </source>
</reference>
<dbReference type="SUPFAM" id="SSF52402">
    <property type="entry name" value="Adenine nucleotide alpha hydrolases-like"/>
    <property type="match status" value="1"/>
</dbReference>
<dbReference type="AlphaFoldDB" id="A0A225DQM3"/>
<dbReference type="OrthoDB" id="9788959at2"/>
<organism evidence="4 5">
    <name type="scientific">Fimbriiglobus ruber</name>
    <dbReference type="NCBI Taxonomy" id="1908690"/>
    <lineage>
        <taxon>Bacteria</taxon>
        <taxon>Pseudomonadati</taxon>
        <taxon>Planctomycetota</taxon>
        <taxon>Planctomycetia</taxon>
        <taxon>Gemmatales</taxon>
        <taxon>Gemmataceae</taxon>
        <taxon>Fimbriiglobus</taxon>
    </lineage>
</organism>
<dbReference type="EMBL" id="NIDE01000004">
    <property type="protein sequence ID" value="OWK43692.1"/>
    <property type="molecule type" value="Genomic_DNA"/>
</dbReference>
<dbReference type="Proteomes" id="UP000214646">
    <property type="component" value="Unassembled WGS sequence"/>
</dbReference>
<evidence type="ECO:0000256" key="1">
    <source>
        <dbReference type="ARBA" id="ARBA00008791"/>
    </source>
</evidence>
<dbReference type="PRINTS" id="PR01438">
    <property type="entry name" value="UNVRSLSTRESS"/>
</dbReference>
<keyword evidence="2" id="KW-1133">Transmembrane helix</keyword>
<dbReference type="InterPro" id="IPR006015">
    <property type="entry name" value="Universal_stress_UspA"/>
</dbReference>
<evidence type="ECO:0000313" key="4">
    <source>
        <dbReference type="EMBL" id="OWK43692.1"/>
    </source>
</evidence>